<name>A0ABP9BQ51_9ACTN</name>
<evidence type="ECO:0000313" key="2">
    <source>
        <dbReference type="Proteomes" id="UP001501147"/>
    </source>
</evidence>
<evidence type="ECO:0000313" key="1">
    <source>
        <dbReference type="EMBL" id="GAA4797521.1"/>
    </source>
</evidence>
<comment type="caution">
    <text evidence="1">The sequence shown here is derived from an EMBL/GenBank/DDBJ whole genome shotgun (WGS) entry which is preliminary data.</text>
</comment>
<dbReference type="Proteomes" id="UP001501147">
    <property type="component" value="Unassembled WGS sequence"/>
</dbReference>
<dbReference type="EMBL" id="BAABJV010000033">
    <property type="protein sequence ID" value="GAA4797521.1"/>
    <property type="molecule type" value="Genomic_DNA"/>
</dbReference>
<organism evidence="1 2">
    <name type="scientific">Streptomyces sanyensis</name>
    <dbReference type="NCBI Taxonomy" id="568869"/>
    <lineage>
        <taxon>Bacteria</taxon>
        <taxon>Bacillati</taxon>
        <taxon>Actinomycetota</taxon>
        <taxon>Actinomycetes</taxon>
        <taxon>Kitasatosporales</taxon>
        <taxon>Streptomycetaceae</taxon>
        <taxon>Streptomyces</taxon>
    </lineage>
</organism>
<reference evidence="2" key="1">
    <citation type="journal article" date="2019" name="Int. J. Syst. Evol. Microbiol.">
        <title>The Global Catalogue of Microorganisms (GCM) 10K type strain sequencing project: providing services to taxonomists for standard genome sequencing and annotation.</title>
        <authorList>
            <consortium name="The Broad Institute Genomics Platform"/>
            <consortium name="The Broad Institute Genome Sequencing Center for Infectious Disease"/>
            <person name="Wu L."/>
            <person name="Ma J."/>
        </authorList>
    </citation>
    <scope>NUCLEOTIDE SEQUENCE [LARGE SCALE GENOMIC DNA]</scope>
    <source>
        <strain evidence="2">JCM 18324</strain>
    </source>
</reference>
<gene>
    <name evidence="1" type="ORF">GCM10023329_58230</name>
</gene>
<sequence>MGVAARVSSLMDGGTRFMRVAPSAAWPGGCGAVAWVEAREAGTARDGASRPRGLLEGYFVATT</sequence>
<proteinExistence type="predicted"/>
<keyword evidence="2" id="KW-1185">Reference proteome</keyword>
<protein>
    <submittedName>
        <fullName evidence="1">Uncharacterized protein</fullName>
    </submittedName>
</protein>
<accession>A0ABP9BQ51</accession>